<reference evidence="3" key="2">
    <citation type="submission" date="2018-04" db="EMBL/GenBank/DDBJ databases">
        <title>Complete genome sequence of Sulfodiicoccus acidiphilus strain HS-1.</title>
        <authorList>
            <person name="Sakai H.D."/>
            <person name="Kurosawa N."/>
        </authorList>
    </citation>
    <scope>NUCLEOTIDE SEQUENCE [LARGE SCALE GENOMIC DNA]</scope>
    <source>
        <strain evidence="3">HS-1</strain>
    </source>
</reference>
<dbReference type="InterPro" id="IPR009563">
    <property type="entry name" value="SSSCA1"/>
</dbReference>
<evidence type="ECO:0000313" key="3">
    <source>
        <dbReference type="Proteomes" id="UP000276741"/>
    </source>
</evidence>
<evidence type="ECO:0000313" key="2">
    <source>
        <dbReference type="EMBL" id="GGT96701.1"/>
    </source>
</evidence>
<dbReference type="AlphaFoldDB" id="A0A348B2U5"/>
<dbReference type="NCBIfam" id="NF001647">
    <property type="entry name" value="PRK00420.1-4"/>
    <property type="match status" value="1"/>
</dbReference>
<name>A0A348B2U5_9CREN</name>
<organism evidence="1 3">
    <name type="scientific">Sulfodiicoccus acidiphilus</name>
    <dbReference type="NCBI Taxonomy" id="1670455"/>
    <lineage>
        <taxon>Archaea</taxon>
        <taxon>Thermoproteota</taxon>
        <taxon>Thermoprotei</taxon>
        <taxon>Sulfolobales</taxon>
        <taxon>Sulfolobaceae</taxon>
        <taxon>Sulfodiicoccus</taxon>
    </lineage>
</organism>
<sequence>MSQDPVKKAAELLRQGATMLGDACPECGSPLFKLKSGDVVCPQHGKVVIVKDDQEELKVKSEVLLSQVEERLIQGLERASGKIREAPEDPDVVNQVIRYLEALERVRRIRK</sequence>
<dbReference type="EMBL" id="BMQS01000011">
    <property type="protein sequence ID" value="GGT96701.1"/>
    <property type="molecule type" value="Genomic_DNA"/>
</dbReference>
<dbReference type="KEGG" id="sacd:HS1genome_0886"/>
<proteinExistence type="predicted"/>
<reference evidence="2" key="4">
    <citation type="submission" date="2020-09" db="EMBL/GenBank/DDBJ databases">
        <authorList>
            <person name="Sun Q."/>
            <person name="Ohkuma M."/>
        </authorList>
    </citation>
    <scope>NUCLEOTIDE SEQUENCE</scope>
    <source>
        <strain evidence="2">JCM 31740</strain>
    </source>
</reference>
<reference evidence="1" key="3">
    <citation type="journal article" date="2019" name="BMC Res. Notes">
        <title>Complete genome sequence of the Sulfodiicoccus acidiphilus strain HS-1T, the first crenarchaeon that lacks polB3, isolated from an acidic hot spring in Ohwaku-dani, Hakone, Japan.</title>
        <authorList>
            <person name="Sakai H.D."/>
            <person name="Kurosawa N."/>
        </authorList>
    </citation>
    <scope>NUCLEOTIDE SEQUENCE</scope>
    <source>
        <strain evidence="1">HS-1</strain>
    </source>
</reference>
<protein>
    <submittedName>
        <fullName evidence="1">Uncharacterized protein</fullName>
    </submittedName>
</protein>
<evidence type="ECO:0000313" key="1">
    <source>
        <dbReference type="EMBL" id="BBD72497.1"/>
    </source>
</evidence>
<keyword evidence="3" id="KW-1185">Reference proteome</keyword>
<dbReference type="Proteomes" id="UP000276741">
    <property type="component" value="Chromosome"/>
</dbReference>
<accession>A0A348B2U5</accession>
<reference evidence="2" key="1">
    <citation type="journal article" date="2014" name="Int. J. Syst. Evol. Microbiol.">
        <title>Complete genome sequence of Corynebacterium casei LMG S-19264T (=DSM 44701T), isolated from a smear-ripened cheese.</title>
        <authorList>
            <consortium name="US DOE Joint Genome Institute (JGI-PGF)"/>
            <person name="Walter F."/>
            <person name="Albersmeier A."/>
            <person name="Kalinowski J."/>
            <person name="Ruckert C."/>
        </authorList>
    </citation>
    <scope>NUCLEOTIDE SEQUENCE</scope>
    <source>
        <strain evidence="2">JCM 31740</strain>
    </source>
</reference>
<dbReference type="Pfam" id="PF06677">
    <property type="entry name" value="Auto_anti-p27"/>
    <property type="match status" value="1"/>
</dbReference>
<gene>
    <name evidence="2" type="ORF">GCM10007116_12740</name>
    <name evidence="1" type="ORF">HS1genome_0886</name>
</gene>
<dbReference type="EMBL" id="AP018553">
    <property type="protein sequence ID" value="BBD72497.1"/>
    <property type="molecule type" value="Genomic_DNA"/>
</dbReference>
<dbReference type="Proteomes" id="UP000616143">
    <property type="component" value="Unassembled WGS sequence"/>
</dbReference>
<dbReference type="OrthoDB" id="26305at2157"/>